<dbReference type="RefSeq" id="XP_005843081.1">
    <property type="nucleotide sequence ID" value="XM_005843019.1"/>
</dbReference>
<dbReference type="OrthoDB" id="513636at2759"/>
<name>E1ZT73_CHLVA</name>
<keyword evidence="3" id="KW-1185">Reference proteome</keyword>
<dbReference type="AlphaFoldDB" id="E1ZT73"/>
<evidence type="ECO:0000313" key="2">
    <source>
        <dbReference type="EMBL" id="EFN50979.1"/>
    </source>
</evidence>
<dbReference type="InterPro" id="IPR036378">
    <property type="entry name" value="FAS1_dom_sf"/>
</dbReference>
<evidence type="ECO:0000256" key="1">
    <source>
        <dbReference type="SAM" id="MobiDB-lite"/>
    </source>
</evidence>
<gene>
    <name evidence="2" type="ORF">CHLNCDRAFT_141629</name>
</gene>
<dbReference type="GeneID" id="17350400"/>
<feature type="compositionally biased region" description="Pro residues" evidence="1">
    <location>
        <begin position="255"/>
        <end position="264"/>
    </location>
</feature>
<organism evidence="3">
    <name type="scientific">Chlorella variabilis</name>
    <name type="common">Green alga</name>
    <dbReference type="NCBI Taxonomy" id="554065"/>
    <lineage>
        <taxon>Eukaryota</taxon>
        <taxon>Viridiplantae</taxon>
        <taxon>Chlorophyta</taxon>
        <taxon>core chlorophytes</taxon>
        <taxon>Trebouxiophyceae</taxon>
        <taxon>Chlorellales</taxon>
        <taxon>Chlorellaceae</taxon>
        <taxon>Chlorella clade</taxon>
        <taxon>Chlorella</taxon>
    </lineage>
</organism>
<feature type="region of interest" description="Disordered" evidence="1">
    <location>
        <begin position="222"/>
        <end position="326"/>
    </location>
</feature>
<dbReference type="InParanoid" id="E1ZT73"/>
<dbReference type="KEGG" id="cvr:CHLNCDRAFT_141629"/>
<dbReference type="Gene3D" id="2.30.180.10">
    <property type="entry name" value="FAS1 domain"/>
    <property type="match status" value="1"/>
</dbReference>
<proteinExistence type="predicted"/>
<feature type="compositionally biased region" description="Low complexity" evidence="1">
    <location>
        <begin position="265"/>
        <end position="279"/>
    </location>
</feature>
<evidence type="ECO:0008006" key="4">
    <source>
        <dbReference type="Google" id="ProtNLM"/>
    </source>
</evidence>
<protein>
    <recommendedName>
        <fullName evidence="4">FAS1 domain-containing protein</fullName>
    </recommendedName>
</protein>
<accession>E1ZT73</accession>
<evidence type="ECO:0000313" key="3">
    <source>
        <dbReference type="Proteomes" id="UP000008141"/>
    </source>
</evidence>
<feature type="compositionally biased region" description="Low complexity" evidence="1">
    <location>
        <begin position="226"/>
        <end position="254"/>
    </location>
</feature>
<dbReference type="EMBL" id="GL433870">
    <property type="protein sequence ID" value="EFN50979.1"/>
    <property type="molecule type" value="Genomic_DNA"/>
</dbReference>
<sequence length="436" mass="44457">MPARTLQQVLPYSVAVAGLQPPSAFVPAAAPPGAAPGAARAAAVPAEAAGQPTCFPSIAAAIDGTPQLSILRTLVEVSGWNFLNPAQNVTLFAVGDAAQQLAIAGYFEPGREELQQLLGEVARDTRLLHASLAYAIAVGAGGLSLADLHQEGAVGVAGEWGNTTAAIVQPDIRTCGGSVIHVIDAGLTARTPLVEAYEAGTPVGELDLAAGSQGYSPAEAQAELDATGPASSAPAASSAPTASSAASSAAGQAPQAPPPPPPPAADGAAATDGGAAAAAPPAPAPREGQPPRRSAPAAARLRRASRPCSFRLAPRSPSRPPRAPLPHRRSHMVLRHAPSLSKLCLMSMGKLEAEAAVSTESDVAAVVASLRDHPSLKQVLLPSLDGHRSQLYIAALNVLIGISRSPRLEVRAVTYHGICNEWLDWLREQDAAEARR</sequence>
<reference evidence="2 3" key="1">
    <citation type="journal article" date="2010" name="Plant Cell">
        <title>The Chlorella variabilis NC64A genome reveals adaptation to photosymbiosis, coevolution with viruses, and cryptic sex.</title>
        <authorList>
            <person name="Blanc G."/>
            <person name="Duncan G."/>
            <person name="Agarkova I."/>
            <person name="Borodovsky M."/>
            <person name="Gurnon J."/>
            <person name="Kuo A."/>
            <person name="Lindquist E."/>
            <person name="Lucas S."/>
            <person name="Pangilinan J."/>
            <person name="Polle J."/>
            <person name="Salamov A."/>
            <person name="Terry A."/>
            <person name="Yamada T."/>
            <person name="Dunigan D.D."/>
            <person name="Grigoriev I.V."/>
            <person name="Claverie J.M."/>
            <person name="Van Etten J.L."/>
        </authorList>
    </citation>
    <scope>NUCLEOTIDE SEQUENCE [LARGE SCALE GENOMIC DNA]</scope>
    <source>
        <strain evidence="2 3">NC64A</strain>
    </source>
</reference>
<dbReference type="Proteomes" id="UP000008141">
    <property type="component" value="Unassembled WGS sequence"/>
</dbReference>
<dbReference type="SUPFAM" id="SSF82153">
    <property type="entry name" value="FAS1 domain"/>
    <property type="match status" value="1"/>
</dbReference>